<dbReference type="EMBL" id="JBBNAE010000005">
    <property type="protein sequence ID" value="KAK9122526.1"/>
    <property type="molecule type" value="Genomic_DNA"/>
</dbReference>
<organism evidence="9 10">
    <name type="scientific">Stephania japonica</name>
    <dbReference type="NCBI Taxonomy" id="461633"/>
    <lineage>
        <taxon>Eukaryota</taxon>
        <taxon>Viridiplantae</taxon>
        <taxon>Streptophyta</taxon>
        <taxon>Embryophyta</taxon>
        <taxon>Tracheophyta</taxon>
        <taxon>Spermatophyta</taxon>
        <taxon>Magnoliopsida</taxon>
        <taxon>Ranunculales</taxon>
        <taxon>Menispermaceae</taxon>
        <taxon>Menispermoideae</taxon>
        <taxon>Cissampelideae</taxon>
        <taxon>Stephania</taxon>
    </lineage>
</organism>
<evidence type="ECO:0000256" key="6">
    <source>
        <dbReference type="SAM" id="Phobius"/>
    </source>
</evidence>
<feature type="transmembrane region" description="Helical" evidence="6">
    <location>
        <begin position="192"/>
        <end position="214"/>
    </location>
</feature>
<dbReference type="Proteomes" id="UP001417504">
    <property type="component" value="Unassembled WGS sequence"/>
</dbReference>
<keyword evidence="2" id="KW-0813">Transport</keyword>
<comment type="caution">
    <text evidence="9">The sequence shown here is derived from an EMBL/GenBank/DDBJ whole genome shotgun (WGS) entry which is preliminary data.</text>
</comment>
<keyword evidence="10" id="KW-1185">Reference proteome</keyword>
<proteinExistence type="predicted"/>
<feature type="transmembrane region" description="Helical" evidence="6">
    <location>
        <begin position="110"/>
        <end position="130"/>
    </location>
</feature>
<feature type="transmembrane region" description="Helical" evidence="6">
    <location>
        <begin position="80"/>
        <end position="104"/>
    </location>
</feature>
<feature type="domain" description="ABC-2 type transporter transmembrane" evidence="8">
    <location>
        <begin position="1"/>
        <end position="160"/>
    </location>
</feature>
<evidence type="ECO:0000256" key="5">
    <source>
        <dbReference type="ARBA" id="ARBA00023136"/>
    </source>
</evidence>
<evidence type="ECO:0000256" key="7">
    <source>
        <dbReference type="SAM" id="SignalP"/>
    </source>
</evidence>
<dbReference type="GO" id="GO:0005886">
    <property type="term" value="C:plasma membrane"/>
    <property type="evidence" value="ECO:0007669"/>
    <property type="project" value="UniProtKB-ARBA"/>
</dbReference>
<keyword evidence="3 6" id="KW-0812">Transmembrane</keyword>
<sequence>MGSMFAAVIFLGVNNASSVQPVVDIERTTFYRERAAGMFSALPYALAQVLVELPYILIQSIIYGVIVYSTLDFQWTAVKFTWFLFFMFFTFLYYTYYGMMAVALTPSAPFAAVVSSAFYGVWMLFSGFLIPKNSIPIWWRWYYWACPVSWTLNGLVTSQFGDISTNILTYNGHQLPLKDFLKASLGFEHDKLALVACVIVSFPVLFAIVFMFSIHTLNFQNR</sequence>
<name>A0AAP0IVF2_9MAGN</name>
<dbReference type="PANTHER" id="PTHR19241">
    <property type="entry name" value="ATP-BINDING CASSETTE TRANSPORTER"/>
    <property type="match status" value="1"/>
</dbReference>
<dbReference type="GO" id="GO:0140359">
    <property type="term" value="F:ABC-type transporter activity"/>
    <property type="evidence" value="ECO:0007669"/>
    <property type="project" value="InterPro"/>
</dbReference>
<protein>
    <recommendedName>
        <fullName evidence="8">ABC-2 type transporter transmembrane domain-containing protein</fullName>
    </recommendedName>
</protein>
<dbReference type="AlphaFoldDB" id="A0AAP0IVF2"/>
<gene>
    <name evidence="9" type="ORF">Sjap_012128</name>
</gene>
<evidence type="ECO:0000256" key="1">
    <source>
        <dbReference type="ARBA" id="ARBA00004141"/>
    </source>
</evidence>
<evidence type="ECO:0000256" key="3">
    <source>
        <dbReference type="ARBA" id="ARBA00022692"/>
    </source>
</evidence>
<evidence type="ECO:0000313" key="10">
    <source>
        <dbReference type="Proteomes" id="UP001417504"/>
    </source>
</evidence>
<accession>A0AAP0IVF2</accession>
<dbReference type="Pfam" id="PF01061">
    <property type="entry name" value="ABC2_membrane"/>
    <property type="match status" value="1"/>
</dbReference>
<reference evidence="9 10" key="1">
    <citation type="submission" date="2024-01" db="EMBL/GenBank/DDBJ databases">
        <title>Genome assemblies of Stephania.</title>
        <authorList>
            <person name="Yang L."/>
        </authorList>
    </citation>
    <scope>NUCLEOTIDE SEQUENCE [LARGE SCALE GENOMIC DNA]</scope>
    <source>
        <strain evidence="9">QJT</strain>
        <tissue evidence="9">Leaf</tissue>
    </source>
</reference>
<evidence type="ECO:0000259" key="8">
    <source>
        <dbReference type="Pfam" id="PF01061"/>
    </source>
</evidence>
<keyword evidence="5 6" id="KW-0472">Membrane</keyword>
<evidence type="ECO:0000256" key="4">
    <source>
        <dbReference type="ARBA" id="ARBA00022989"/>
    </source>
</evidence>
<evidence type="ECO:0000313" key="9">
    <source>
        <dbReference type="EMBL" id="KAK9122526.1"/>
    </source>
</evidence>
<evidence type="ECO:0000256" key="2">
    <source>
        <dbReference type="ARBA" id="ARBA00022448"/>
    </source>
</evidence>
<comment type="subcellular location">
    <subcellularLocation>
        <location evidence="1">Membrane</location>
        <topology evidence="1">Multi-pass membrane protein</topology>
    </subcellularLocation>
</comment>
<feature type="transmembrane region" description="Helical" evidence="6">
    <location>
        <begin position="45"/>
        <end position="68"/>
    </location>
</feature>
<keyword evidence="4 6" id="KW-1133">Transmembrane helix</keyword>
<feature type="signal peptide" evidence="7">
    <location>
        <begin position="1"/>
        <end position="18"/>
    </location>
</feature>
<keyword evidence="7" id="KW-0732">Signal</keyword>
<feature type="chain" id="PRO_5043000766" description="ABC-2 type transporter transmembrane domain-containing protein" evidence="7">
    <location>
        <begin position="19"/>
        <end position="222"/>
    </location>
</feature>
<dbReference type="InterPro" id="IPR013525">
    <property type="entry name" value="ABC2_TM"/>
</dbReference>